<proteinExistence type="predicted"/>
<dbReference type="Proteomes" id="UP000637628">
    <property type="component" value="Unassembled WGS sequence"/>
</dbReference>
<sequence length="192" mass="21549">MTTSPLTTEQWLVRPTALPVIRRRCLRCRSAEYRTDGKFRVNANHKLLDVWLLALCAGCGETIKLTVLERVTVRAIDPQTLTRFHDNDPSMALQLLTDPGLSRRNSITLDWAWDLRKTDVADAETVEISVGFLQRIPIRRTGLLSVGLEVSRSEVQRQIAAGTITSADRLDGTSAGDFSFTHQRKRPTEYGA</sequence>
<protein>
    <recommendedName>
        <fullName evidence="3">DUF1062 domain-containing protein</fullName>
    </recommendedName>
</protein>
<dbReference type="Pfam" id="PF06353">
    <property type="entry name" value="DUF1062"/>
    <property type="match status" value="1"/>
</dbReference>
<evidence type="ECO:0008006" key="3">
    <source>
        <dbReference type="Google" id="ProtNLM"/>
    </source>
</evidence>
<dbReference type="EMBL" id="BOML01000027">
    <property type="protein sequence ID" value="GIE02016.1"/>
    <property type="molecule type" value="Genomic_DNA"/>
</dbReference>
<accession>A0ABQ3YWV5</accession>
<keyword evidence="2" id="KW-1185">Reference proteome</keyword>
<gene>
    <name evidence="1" type="ORF">Adu01nite_33660</name>
</gene>
<reference evidence="1 2" key="1">
    <citation type="submission" date="2021-01" db="EMBL/GenBank/DDBJ databases">
        <title>Whole genome shotgun sequence of Actinoplanes durhamensis NBRC 14914.</title>
        <authorList>
            <person name="Komaki H."/>
            <person name="Tamura T."/>
        </authorList>
    </citation>
    <scope>NUCLEOTIDE SEQUENCE [LARGE SCALE GENOMIC DNA]</scope>
    <source>
        <strain evidence="1 2">NBRC 14914</strain>
    </source>
</reference>
<organism evidence="1 2">
    <name type="scientific">Paractinoplanes durhamensis</name>
    <dbReference type="NCBI Taxonomy" id="113563"/>
    <lineage>
        <taxon>Bacteria</taxon>
        <taxon>Bacillati</taxon>
        <taxon>Actinomycetota</taxon>
        <taxon>Actinomycetes</taxon>
        <taxon>Micromonosporales</taxon>
        <taxon>Micromonosporaceae</taxon>
        <taxon>Paractinoplanes</taxon>
    </lineage>
</organism>
<comment type="caution">
    <text evidence="1">The sequence shown here is derived from an EMBL/GenBank/DDBJ whole genome shotgun (WGS) entry which is preliminary data.</text>
</comment>
<dbReference type="InterPro" id="IPR009412">
    <property type="entry name" value="DUF1062"/>
</dbReference>
<evidence type="ECO:0000313" key="2">
    <source>
        <dbReference type="Proteomes" id="UP000637628"/>
    </source>
</evidence>
<name>A0ABQ3YWV5_9ACTN</name>
<evidence type="ECO:0000313" key="1">
    <source>
        <dbReference type="EMBL" id="GIE02016.1"/>
    </source>
</evidence>